<keyword evidence="2" id="KW-1185">Reference proteome</keyword>
<reference evidence="1 2" key="1">
    <citation type="journal article" date="2014" name="Genome Announc.">
        <title>Complete genome sequence of Magnetospirillum gryphiswaldense MSR-1.</title>
        <authorList>
            <person name="Wang X."/>
            <person name="Wang Q."/>
            <person name="Zhang W."/>
            <person name="Wang Y."/>
            <person name="Li L."/>
            <person name="Wen T."/>
            <person name="Zhang T."/>
            <person name="Zhang Y."/>
            <person name="Xu J."/>
            <person name="Hu J."/>
            <person name="Li S."/>
            <person name="Liu L."/>
            <person name="Liu J."/>
            <person name="Jiang W."/>
            <person name="Tian J."/>
            <person name="Li Y."/>
            <person name="Schuler D."/>
            <person name="Wang L."/>
            <person name="Li J."/>
        </authorList>
    </citation>
    <scope>NUCLEOTIDE SEQUENCE [LARGE SCALE GENOMIC DNA]</scope>
    <source>
        <strain evidence="2">DSM 6361 / JCM 21280 / NBRC 15271 / MSR-1</strain>
    </source>
</reference>
<evidence type="ECO:0000313" key="1">
    <source>
        <dbReference type="EMBL" id="CDK99630.1"/>
    </source>
</evidence>
<protein>
    <submittedName>
        <fullName evidence="1">Uncharacterized protein</fullName>
    </submittedName>
</protein>
<name>V6F274_MAGGM</name>
<organism evidence="1 2">
    <name type="scientific">Magnetospirillum gryphiswaldense (strain DSM 6361 / JCM 21280 / NBRC 15271 / MSR-1)</name>
    <dbReference type="NCBI Taxonomy" id="431944"/>
    <lineage>
        <taxon>Bacteria</taxon>
        <taxon>Pseudomonadati</taxon>
        <taxon>Pseudomonadota</taxon>
        <taxon>Alphaproteobacteria</taxon>
        <taxon>Rhodospirillales</taxon>
        <taxon>Rhodospirillaceae</taxon>
        <taxon>Magnetospirillum</taxon>
    </lineage>
</organism>
<dbReference type="Proteomes" id="UP000018922">
    <property type="component" value="Chromosome I"/>
</dbReference>
<dbReference type="EMBL" id="HG794546">
    <property type="protein sequence ID" value="CDK99630.1"/>
    <property type="molecule type" value="Genomic_DNA"/>
</dbReference>
<dbReference type="AlphaFoldDB" id="V6F274"/>
<gene>
    <name evidence="1" type="ordered locus">MGMSRv2__2415</name>
</gene>
<evidence type="ECO:0000313" key="2">
    <source>
        <dbReference type="Proteomes" id="UP000018922"/>
    </source>
</evidence>
<dbReference type="KEGG" id="mgy:MGMSRv2__2415"/>
<dbReference type="HOGENOM" id="CLU_1085032_0_0_5"/>
<proteinExistence type="predicted"/>
<sequence length="256" mass="28812">MAWKYDRFAHTASNDDLSATFKVRGSCPDDVEIDPVRLPEGGLSDEQLLAIKEEIRGAVRDELVRWEMDGILRTYFPSDYATAASVLTRATGKNVSVRSLQAWLIDPGKPSSRRCPEWALKVLKQHVAENALERAQPKLTRLWSGEVRDSKVVEFATDRILREEARREKWRKTGLDALPDKLFELELRVDEYLAHLSNGLTALKTAVRGAEDFEAMKSAFLAAMDEAGTVDFLVRQTRADIEQRKGEFGSDDGVEG</sequence>
<accession>V6F274</accession>